<dbReference type="EMBL" id="BT068844">
    <property type="protein sequence ID" value="ACN35741.1"/>
    <property type="molecule type" value="mRNA"/>
</dbReference>
<name>C0PKM5_MAIZE</name>
<reference evidence="1" key="1">
    <citation type="journal article" date="2009" name="PLoS Genet.">
        <title>Sequencing, mapping, and analysis of 27,455 maize full-length cDNAs.</title>
        <authorList>
            <person name="Soderlund C."/>
            <person name="Descour A."/>
            <person name="Kudrna D."/>
            <person name="Bomhoff M."/>
            <person name="Boyd L."/>
            <person name="Currie J."/>
            <person name="Angelova A."/>
            <person name="Collura K."/>
            <person name="Wissotski M."/>
            <person name="Ashley E."/>
            <person name="Morrow D."/>
            <person name="Fernandes J."/>
            <person name="Walbot V."/>
            <person name="Yu Y."/>
        </authorList>
    </citation>
    <scope>NUCLEOTIDE SEQUENCE</scope>
    <source>
        <strain evidence="1">B73</strain>
    </source>
</reference>
<organism evidence="1">
    <name type="scientific">Zea mays</name>
    <name type="common">Maize</name>
    <dbReference type="NCBI Taxonomy" id="4577"/>
    <lineage>
        <taxon>Eukaryota</taxon>
        <taxon>Viridiplantae</taxon>
        <taxon>Streptophyta</taxon>
        <taxon>Embryophyta</taxon>
        <taxon>Tracheophyta</taxon>
        <taxon>Spermatophyta</taxon>
        <taxon>Magnoliopsida</taxon>
        <taxon>Liliopsida</taxon>
        <taxon>Poales</taxon>
        <taxon>Poaceae</taxon>
        <taxon>PACMAD clade</taxon>
        <taxon>Panicoideae</taxon>
        <taxon>Andropogonodae</taxon>
        <taxon>Andropogoneae</taxon>
        <taxon>Tripsacinae</taxon>
        <taxon>Zea</taxon>
    </lineage>
</organism>
<sequence>MHTEHSRSSIYIHTTAPTEDGQDVLFANWNPSQFAKPRTTRWESDLLDHDPVLLAVGELQRDGGANHAEPHVVAVVLHLLLLAILGIQQPLLFNCLNLSYSIHAVLLLPAADEEVVEVREPAVGRRSALVVVLLLLVPAASTGQVRQQGGGGRAAVPGALVDDAPGHEAVVERDVAGAQLARALGLVARLGDRVRVAARAPGPPALARAPGRVRRLPRRRRRRFHDRVGVGVVVAGGRPQHLAAAAPDGAVLPSVPLHRPASAGIAGFVGGGLFGWRSEERR</sequence>
<protein>
    <submittedName>
        <fullName evidence="1">Uncharacterized protein</fullName>
    </submittedName>
</protein>
<dbReference type="AlphaFoldDB" id="C0PKM5"/>
<proteinExistence type="evidence at transcript level"/>
<reference evidence="1" key="2">
    <citation type="submission" date="2012-06" db="EMBL/GenBank/DDBJ databases">
        <authorList>
            <person name="Yu Y."/>
            <person name="Currie J."/>
            <person name="Lomeli R."/>
            <person name="Angelova A."/>
            <person name="Collura K."/>
            <person name="Wissotski M."/>
            <person name="Campos D."/>
            <person name="Kudrna D."/>
            <person name="Golser W."/>
            <person name="Ashely E."/>
            <person name="Descour A."/>
            <person name="Fernandes J."/>
            <person name="Soderlund C."/>
            <person name="Walbot V."/>
        </authorList>
    </citation>
    <scope>NUCLEOTIDE SEQUENCE</scope>
    <source>
        <strain evidence="1">B73</strain>
    </source>
</reference>
<accession>C0PKM5</accession>
<evidence type="ECO:0000313" key="1">
    <source>
        <dbReference type="EMBL" id="ACN35741.1"/>
    </source>
</evidence>